<reference evidence="2 3" key="1">
    <citation type="journal article" date="2023" name="Nucleic Acids Res.">
        <title>The hologenome of Daphnia magna reveals possible DNA methylation and microbiome-mediated evolution of the host genome.</title>
        <authorList>
            <person name="Chaturvedi A."/>
            <person name="Li X."/>
            <person name="Dhandapani V."/>
            <person name="Marshall H."/>
            <person name="Kissane S."/>
            <person name="Cuenca-Cambronero M."/>
            <person name="Asole G."/>
            <person name="Calvet F."/>
            <person name="Ruiz-Romero M."/>
            <person name="Marangio P."/>
            <person name="Guigo R."/>
            <person name="Rago D."/>
            <person name="Mirbahai L."/>
            <person name="Eastwood N."/>
            <person name="Colbourne J.K."/>
            <person name="Zhou J."/>
            <person name="Mallon E."/>
            <person name="Orsini L."/>
        </authorList>
    </citation>
    <scope>NUCLEOTIDE SEQUENCE [LARGE SCALE GENOMIC DNA]</scope>
    <source>
        <strain evidence="2">LRV0_1</strain>
    </source>
</reference>
<sequence length="68" mass="7218">MFQETDSTEQHQEQKLREQEAEPQVVGQRERAGGGGEGGGGEGGEGGEGWKPERLGGKAVALQTYIGF</sequence>
<gene>
    <name evidence="2" type="ORF">OUZ56_010737</name>
</gene>
<feature type="region of interest" description="Disordered" evidence="1">
    <location>
        <begin position="1"/>
        <end position="58"/>
    </location>
</feature>
<evidence type="ECO:0000256" key="1">
    <source>
        <dbReference type="SAM" id="MobiDB-lite"/>
    </source>
</evidence>
<organism evidence="2 3">
    <name type="scientific">Daphnia magna</name>
    <dbReference type="NCBI Taxonomy" id="35525"/>
    <lineage>
        <taxon>Eukaryota</taxon>
        <taxon>Metazoa</taxon>
        <taxon>Ecdysozoa</taxon>
        <taxon>Arthropoda</taxon>
        <taxon>Crustacea</taxon>
        <taxon>Branchiopoda</taxon>
        <taxon>Diplostraca</taxon>
        <taxon>Cladocera</taxon>
        <taxon>Anomopoda</taxon>
        <taxon>Daphniidae</taxon>
        <taxon>Daphnia</taxon>
    </lineage>
</organism>
<feature type="compositionally biased region" description="Basic and acidic residues" evidence="1">
    <location>
        <begin position="8"/>
        <end position="20"/>
    </location>
</feature>
<comment type="caution">
    <text evidence="2">The sequence shown here is derived from an EMBL/GenBank/DDBJ whole genome shotgun (WGS) entry which is preliminary data.</text>
</comment>
<evidence type="ECO:0000313" key="2">
    <source>
        <dbReference type="EMBL" id="KAK4005694.1"/>
    </source>
</evidence>
<name>A0ABQ9YYM1_9CRUS</name>
<protein>
    <submittedName>
        <fullName evidence="2">Uncharacterized protein</fullName>
    </submittedName>
</protein>
<feature type="compositionally biased region" description="Gly residues" evidence="1">
    <location>
        <begin position="33"/>
        <end position="47"/>
    </location>
</feature>
<dbReference type="EMBL" id="JAOYFB010000002">
    <property type="protein sequence ID" value="KAK4005694.1"/>
    <property type="molecule type" value="Genomic_DNA"/>
</dbReference>
<evidence type="ECO:0000313" key="3">
    <source>
        <dbReference type="Proteomes" id="UP001234178"/>
    </source>
</evidence>
<keyword evidence="3" id="KW-1185">Reference proteome</keyword>
<dbReference type="Proteomes" id="UP001234178">
    <property type="component" value="Unassembled WGS sequence"/>
</dbReference>
<proteinExistence type="predicted"/>
<accession>A0ABQ9YYM1</accession>